<evidence type="ECO:0000313" key="2">
    <source>
        <dbReference type="Proteomes" id="UP000233837"/>
    </source>
</evidence>
<organism evidence="1 2">
    <name type="scientific">Dendrobium catenatum</name>
    <dbReference type="NCBI Taxonomy" id="906689"/>
    <lineage>
        <taxon>Eukaryota</taxon>
        <taxon>Viridiplantae</taxon>
        <taxon>Streptophyta</taxon>
        <taxon>Embryophyta</taxon>
        <taxon>Tracheophyta</taxon>
        <taxon>Spermatophyta</taxon>
        <taxon>Magnoliopsida</taxon>
        <taxon>Liliopsida</taxon>
        <taxon>Asparagales</taxon>
        <taxon>Orchidaceae</taxon>
        <taxon>Epidendroideae</taxon>
        <taxon>Malaxideae</taxon>
        <taxon>Dendrobiinae</taxon>
        <taxon>Dendrobium</taxon>
    </lineage>
</organism>
<gene>
    <name evidence="1" type="ORF">MA16_Dca026055</name>
</gene>
<reference evidence="1 2" key="1">
    <citation type="journal article" date="2016" name="Sci. Rep.">
        <title>The Dendrobium catenatum Lindl. genome sequence provides insights into polysaccharide synthase, floral development and adaptive evolution.</title>
        <authorList>
            <person name="Zhang G.Q."/>
            <person name="Xu Q."/>
            <person name="Bian C."/>
            <person name="Tsai W.C."/>
            <person name="Yeh C.M."/>
            <person name="Liu K.W."/>
            <person name="Yoshida K."/>
            <person name="Zhang L.S."/>
            <person name="Chang S.B."/>
            <person name="Chen F."/>
            <person name="Shi Y."/>
            <person name="Su Y.Y."/>
            <person name="Zhang Y.Q."/>
            <person name="Chen L.J."/>
            <person name="Yin Y."/>
            <person name="Lin M."/>
            <person name="Huang H."/>
            <person name="Deng H."/>
            <person name="Wang Z.W."/>
            <person name="Zhu S.L."/>
            <person name="Zhao X."/>
            <person name="Deng C."/>
            <person name="Niu S.C."/>
            <person name="Huang J."/>
            <person name="Wang M."/>
            <person name="Liu G.H."/>
            <person name="Yang H.J."/>
            <person name="Xiao X.J."/>
            <person name="Hsiao Y.Y."/>
            <person name="Wu W.L."/>
            <person name="Chen Y.Y."/>
            <person name="Mitsuda N."/>
            <person name="Ohme-Takagi M."/>
            <person name="Luo Y.B."/>
            <person name="Van de Peer Y."/>
            <person name="Liu Z.J."/>
        </authorList>
    </citation>
    <scope>NUCLEOTIDE SEQUENCE [LARGE SCALE GENOMIC DNA]</scope>
    <source>
        <tissue evidence="1">The whole plant</tissue>
    </source>
</reference>
<sequence length="411" mass="44695">MTVLDYSHILIKLSNDLDYCRVFCHRSYLVFNCFMKITKWSPTLDIGVESPIIPIWISFPHLHPHFFAPRILYGLAELFGKPLKIDEATSVGSRPSNARVLVEIDITKSYTKQVWLGSETLGYVQDVVFDEFPHFCSVCKCLGHVSGKCKDDVTVGKMAIANNSVVSLPDVGVINEGVDGSAVPEKVNTVIINSELDGVNLLNEEPVSVSLAVGIVPINLSNMEAVCVNPLLVGDVNAGGCVLSHMATPFFPADSSIVSELEAVDLNHPLAVPVQDVVAKPVISASFLEVPVEHALSSAALDLSAGVNDVVPVEKLNEVSKNFNQFVNVLIHTAATLSMVNSVYCEGPDHLNWHYDSSEGDFVSDHSDFEFLSTDLCGGSDPGNDFSLVCAKKVSRGRGRGRGRGRDRRRR</sequence>
<proteinExistence type="predicted"/>
<dbReference type="Proteomes" id="UP000233837">
    <property type="component" value="Unassembled WGS sequence"/>
</dbReference>
<dbReference type="PANTHER" id="PTHR31286:SF179">
    <property type="entry name" value="RNASE H TYPE-1 DOMAIN-CONTAINING PROTEIN"/>
    <property type="match status" value="1"/>
</dbReference>
<accession>A0A2I0VF02</accession>
<dbReference type="AlphaFoldDB" id="A0A2I0VF02"/>
<keyword evidence="2" id="KW-1185">Reference proteome</keyword>
<dbReference type="InterPro" id="IPR040256">
    <property type="entry name" value="At4g02000-like"/>
</dbReference>
<evidence type="ECO:0000313" key="1">
    <source>
        <dbReference type="EMBL" id="PKU61990.1"/>
    </source>
</evidence>
<name>A0A2I0VF02_9ASPA</name>
<reference evidence="1 2" key="2">
    <citation type="journal article" date="2017" name="Nature">
        <title>The Apostasia genome and the evolution of orchids.</title>
        <authorList>
            <person name="Zhang G.Q."/>
            <person name="Liu K.W."/>
            <person name="Li Z."/>
            <person name="Lohaus R."/>
            <person name="Hsiao Y.Y."/>
            <person name="Niu S.C."/>
            <person name="Wang J.Y."/>
            <person name="Lin Y.C."/>
            <person name="Xu Q."/>
            <person name="Chen L.J."/>
            <person name="Yoshida K."/>
            <person name="Fujiwara S."/>
            <person name="Wang Z.W."/>
            <person name="Zhang Y.Q."/>
            <person name="Mitsuda N."/>
            <person name="Wang M."/>
            <person name="Liu G.H."/>
            <person name="Pecoraro L."/>
            <person name="Huang H.X."/>
            <person name="Xiao X.J."/>
            <person name="Lin M."/>
            <person name="Wu X.Y."/>
            <person name="Wu W.L."/>
            <person name="Chen Y.Y."/>
            <person name="Chang S.B."/>
            <person name="Sakamoto S."/>
            <person name="Ohme-Takagi M."/>
            <person name="Yagi M."/>
            <person name="Zeng S.J."/>
            <person name="Shen C.Y."/>
            <person name="Yeh C.M."/>
            <person name="Luo Y.B."/>
            <person name="Tsai W.C."/>
            <person name="Van de Peer Y."/>
            <person name="Liu Z.J."/>
        </authorList>
    </citation>
    <scope>NUCLEOTIDE SEQUENCE [LARGE SCALE GENOMIC DNA]</scope>
    <source>
        <tissue evidence="1">The whole plant</tissue>
    </source>
</reference>
<protein>
    <submittedName>
        <fullName evidence="1">Uncharacterized protein</fullName>
    </submittedName>
</protein>
<dbReference type="EMBL" id="KZ503709">
    <property type="protein sequence ID" value="PKU61990.1"/>
    <property type="molecule type" value="Genomic_DNA"/>
</dbReference>
<dbReference type="PANTHER" id="PTHR31286">
    <property type="entry name" value="GLYCINE-RICH CELL WALL STRUCTURAL PROTEIN 1.8-LIKE"/>
    <property type="match status" value="1"/>
</dbReference>